<gene>
    <name evidence="1" type="ORF">I7730_01420</name>
</gene>
<dbReference type="AlphaFoldDB" id="A0A8H9MY90"/>
<proteinExistence type="predicted"/>
<protein>
    <recommendedName>
        <fullName evidence="2">Exonuclease domain-containing protein</fullName>
    </recommendedName>
</protein>
<sequence length="170" mass="18985">MVIIDIEASGLGVNSFPIEIAWKDPNTNEYESFLIDPTSVDYWDDWDHNAACVHGISFEELALNGIHPIEAAQRLNSQLCGSIAYSDGFGTDTMWLSVLYEAVGIEPTFELRCLYTYMVNNKLSVPLFKSQMLSSKTPHRALPDVEKIVESANISLGVLWASHCEWDLGI</sequence>
<dbReference type="Proteomes" id="UP000863257">
    <property type="component" value="Unassembled WGS sequence"/>
</dbReference>
<reference evidence="1" key="2">
    <citation type="submission" date="2019-01" db="EMBL/GenBank/DDBJ databases">
        <authorList>
            <consortium name="NCBI Pathogen Detection Project"/>
        </authorList>
    </citation>
    <scope>NUCLEOTIDE SEQUENCE</scope>
    <source>
        <strain evidence="1">BCW_3452</strain>
    </source>
</reference>
<dbReference type="InterPro" id="IPR012337">
    <property type="entry name" value="RNaseH-like_sf"/>
</dbReference>
<dbReference type="Gene3D" id="3.30.420.10">
    <property type="entry name" value="Ribonuclease H-like superfamily/Ribonuclease H"/>
    <property type="match status" value="1"/>
</dbReference>
<organism evidence="1">
    <name type="scientific">Vibrio vulnificus</name>
    <dbReference type="NCBI Taxonomy" id="672"/>
    <lineage>
        <taxon>Bacteria</taxon>
        <taxon>Pseudomonadati</taxon>
        <taxon>Pseudomonadota</taxon>
        <taxon>Gammaproteobacteria</taxon>
        <taxon>Vibrionales</taxon>
        <taxon>Vibrionaceae</taxon>
        <taxon>Vibrio</taxon>
    </lineage>
</organism>
<reference evidence="1" key="1">
    <citation type="journal article" date="2018" name="Genome Biol.">
        <title>SKESA: strategic k-mer extension for scrupulous assemblies.</title>
        <authorList>
            <person name="Souvorov A."/>
            <person name="Agarwala R."/>
            <person name="Lipman D.J."/>
        </authorList>
    </citation>
    <scope>NUCLEOTIDE SEQUENCE</scope>
    <source>
        <strain evidence="1">BCW_3452</strain>
    </source>
</reference>
<evidence type="ECO:0008006" key="2">
    <source>
        <dbReference type="Google" id="ProtNLM"/>
    </source>
</evidence>
<comment type="caution">
    <text evidence="1">The sequence shown here is derived from an EMBL/GenBank/DDBJ whole genome shotgun (WGS) entry which is preliminary data.</text>
</comment>
<evidence type="ECO:0000313" key="1">
    <source>
        <dbReference type="EMBL" id="HAS8538456.1"/>
    </source>
</evidence>
<accession>A0A8H9MY90</accession>
<dbReference type="InterPro" id="IPR036397">
    <property type="entry name" value="RNaseH_sf"/>
</dbReference>
<dbReference type="EMBL" id="DACRBY010000001">
    <property type="protein sequence ID" value="HAS8538456.1"/>
    <property type="molecule type" value="Genomic_DNA"/>
</dbReference>
<name>A0A8H9MY90_VIBVL</name>
<dbReference type="SUPFAM" id="SSF53098">
    <property type="entry name" value="Ribonuclease H-like"/>
    <property type="match status" value="1"/>
</dbReference>
<dbReference type="GO" id="GO:0003676">
    <property type="term" value="F:nucleic acid binding"/>
    <property type="evidence" value="ECO:0007669"/>
    <property type="project" value="InterPro"/>
</dbReference>